<dbReference type="InterPro" id="IPR006037">
    <property type="entry name" value="RCK_C"/>
</dbReference>
<dbReference type="PANTHER" id="PTHR43652:SF2">
    <property type="entry name" value="BASIC AMINO ACID ANTIPORTER YFCC-RELATED"/>
    <property type="match status" value="1"/>
</dbReference>
<feature type="transmembrane region" description="Helical" evidence="7">
    <location>
        <begin position="552"/>
        <end position="572"/>
    </location>
</feature>
<feature type="transmembrane region" description="Helical" evidence="7">
    <location>
        <begin position="424"/>
        <end position="457"/>
    </location>
</feature>
<keyword evidence="5 7" id="KW-1133">Transmembrane helix</keyword>
<evidence type="ECO:0000313" key="10">
    <source>
        <dbReference type="Proteomes" id="UP001203207"/>
    </source>
</evidence>
<dbReference type="GO" id="GO:0008324">
    <property type="term" value="F:monoatomic cation transmembrane transporter activity"/>
    <property type="evidence" value="ECO:0007669"/>
    <property type="project" value="InterPro"/>
</dbReference>
<dbReference type="EMBL" id="JAKRVX010000007">
    <property type="protein sequence ID" value="MCL9818077.1"/>
    <property type="molecule type" value="Genomic_DNA"/>
</dbReference>
<evidence type="ECO:0000256" key="4">
    <source>
        <dbReference type="ARBA" id="ARBA00022737"/>
    </source>
</evidence>
<feature type="domain" description="RCK C-terminal" evidence="8">
    <location>
        <begin position="311"/>
        <end position="396"/>
    </location>
</feature>
<feature type="transmembrane region" description="Helical" evidence="7">
    <location>
        <begin position="6"/>
        <end position="26"/>
    </location>
</feature>
<feature type="transmembrane region" description="Helical" evidence="7">
    <location>
        <begin position="592"/>
        <end position="612"/>
    </location>
</feature>
<keyword evidence="3 7" id="KW-0812">Transmembrane</keyword>
<feature type="domain" description="RCK C-terminal" evidence="8">
    <location>
        <begin position="219"/>
        <end position="303"/>
    </location>
</feature>
<dbReference type="PROSITE" id="PS51202">
    <property type="entry name" value="RCK_C"/>
    <property type="match status" value="2"/>
</dbReference>
<evidence type="ECO:0000256" key="2">
    <source>
        <dbReference type="ARBA" id="ARBA00022448"/>
    </source>
</evidence>
<dbReference type="AlphaFoldDB" id="A0AAE3FZ80"/>
<keyword evidence="10" id="KW-1185">Reference proteome</keyword>
<feature type="transmembrane region" description="Helical" evidence="7">
    <location>
        <begin position="494"/>
        <end position="520"/>
    </location>
</feature>
<organism evidence="9 10">
    <name type="scientific">Natronocalculus amylovorans</name>
    <dbReference type="NCBI Taxonomy" id="2917812"/>
    <lineage>
        <taxon>Archaea</taxon>
        <taxon>Methanobacteriati</taxon>
        <taxon>Methanobacteriota</taxon>
        <taxon>Stenosarchaea group</taxon>
        <taxon>Halobacteria</taxon>
        <taxon>Halobacteriales</taxon>
        <taxon>Haloferacaceae</taxon>
        <taxon>Natronocalculus</taxon>
    </lineage>
</organism>
<dbReference type="InterPro" id="IPR036721">
    <property type="entry name" value="RCK_C_sf"/>
</dbReference>
<dbReference type="Proteomes" id="UP001203207">
    <property type="component" value="Unassembled WGS sequence"/>
</dbReference>
<dbReference type="GO" id="GO:0006813">
    <property type="term" value="P:potassium ion transport"/>
    <property type="evidence" value="ECO:0007669"/>
    <property type="project" value="InterPro"/>
</dbReference>
<sequence>MSLFGIPLDAAVVFLLIAVVLILFISEVFPNDVTAIGLIVVLAALGPSLGVTTADALSGFSNTATLTIVAMYMLSAGIQQTGIVDRLGLYLASIADGDGKRALVATVCSVGPIAGIINNTPVVAVYVPMISELADRVNVSPSKLLLPLSYAAILGGTLTLVGTSTNILASDLAGQLIDGRDGIGVFEFTIVGIVILFVGISYLLTVGWKLTPPRVPAAFDLIEEFSLQDHIQLVYVREESPIVGATIDEIESLAECNVSILQLRQGQEVFPAAQTDRPIEASNRLTVHGSPADVAAFVSAYMLRELAQSTVTEETFETGDENMLVKGVLLENSPYIGMKIAETQLQEFYTTTVLAVKRDGVLYKTDLAEVTLKEGDLLLLQTTTEAIDYFLEKATIFLVDDSAYDRFFEEDLSEVMPLSSKTPLAVGILLSVIIVAAVGLVPIVIAALGGVFAMLITGCLSPTDAYESVSWNVIFLLAGVIPLGIAMEETGGAAVLATAIVTAEAVVPVVLLLFVFYILTGLLANVITPVATVVLMIPVAVDAAVRIGVNEFTMLLVVMFASATSFMTPVGYQTNLMVYGPGGYQFSDFIRVGAPLQIILAVVTTISIILLWGV</sequence>
<feature type="transmembrane region" description="Helical" evidence="7">
    <location>
        <begin position="144"/>
        <end position="163"/>
    </location>
</feature>
<evidence type="ECO:0000256" key="6">
    <source>
        <dbReference type="ARBA" id="ARBA00023136"/>
    </source>
</evidence>
<dbReference type="Pfam" id="PF02080">
    <property type="entry name" value="TrkA_C"/>
    <property type="match status" value="1"/>
</dbReference>
<feature type="transmembrane region" description="Helical" evidence="7">
    <location>
        <begin position="526"/>
        <end position="545"/>
    </location>
</feature>
<evidence type="ECO:0000256" key="7">
    <source>
        <dbReference type="SAM" id="Phobius"/>
    </source>
</evidence>
<evidence type="ECO:0000256" key="3">
    <source>
        <dbReference type="ARBA" id="ARBA00022692"/>
    </source>
</evidence>
<dbReference type="GO" id="GO:0005886">
    <property type="term" value="C:plasma membrane"/>
    <property type="evidence" value="ECO:0007669"/>
    <property type="project" value="TreeGrafter"/>
</dbReference>
<feature type="transmembrane region" description="Helical" evidence="7">
    <location>
        <begin position="183"/>
        <end position="204"/>
    </location>
</feature>
<accession>A0AAE3FZ80</accession>
<evidence type="ECO:0000313" key="9">
    <source>
        <dbReference type="EMBL" id="MCL9818077.1"/>
    </source>
</evidence>
<name>A0AAE3FZ80_9EURY</name>
<reference evidence="9" key="2">
    <citation type="submission" date="2022-02" db="EMBL/GenBank/DDBJ databases">
        <authorList>
            <person name="Elcheninov A.G."/>
            <person name="Sorokin D.Y."/>
            <person name="Kublanov I.V."/>
        </authorList>
    </citation>
    <scope>NUCLEOTIDE SEQUENCE</scope>
    <source>
        <strain evidence="9">AArc-St2</strain>
    </source>
</reference>
<comment type="subcellular location">
    <subcellularLocation>
        <location evidence="1">Membrane</location>
        <topology evidence="1">Multi-pass membrane protein</topology>
    </subcellularLocation>
</comment>
<protein>
    <submittedName>
        <fullName evidence="9">SLC13 family permease</fullName>
    </submittedName>
</protein>
<feature type="transmembrane region" description="Helical" evidence="7">
    <location>
        <begin position="33"/>
        <end position="54"/>
    </location>
</feature>
<dbReference type="RefSeq" id="WP_250585529.1">
    <property type="nucleotide sequence ID" value="NZ_JAKRVX010000007.1"/>
</dbReference>
<evidence type="ECO:0000259" key="8">
    <source>
        <dbReference type="PROSITE" id="PS51202"/>
    </source>
</evidence>
<dbReference type="InterPro" id="IPR051679">
    <property type="entry name" value="DASS-Related_Transporters"/>
</dbReference>
<gene>
    <name evidence="9" type="ORF">AArcSt2_14130</name>
</gene>
<keyword evidence="6 7" id="KW-0472">Membrane</keyword>
<comment type="caution">
    <text evidence="9">The sequence shown here is derived from an EMBL/GenBank/DDBJ whole genome shotgun (WGS) entry which is preliminary data.</text>
</comment>
<feature type="transmembrane region" description="Helical" evidence="7">
    <location>
        <begin position="469"/>
        <end position="487"/>
    </location>
</feature>
<keyword evidence="4" id="KW-0677">Repeat</keyword>
<dbReference type="Gene3D" id="3.30.70.1450">
    <property type="entry name" value="Regulator of K+ conductance, C-terminal domain"/>
    <property type="match status" value="2"/>
</dbReference>
<evidence type="ECO:0000256" key="1">
    <source>
        <dbReference type="ARBA" id="ARBA00004141"/>
    </source>
</evidence>
<evidence type="ECO:0000256" key="5">
    <source>
        <dbReference type="ARBA" id="ARBA00022989"/>
    </source>
</evidence>
<proteinExistence type="predicted"/>
<keyword evidence="2" id="KW-0813">Transport</keyword>
<dbReference type="Pfam" id="PF03600">
    <property type="entry name" value="CitMHS"/>
    <property type="match status" value="1"/>
</dbReference>
<feature type="transmembrane region" description="Helical" evidence="7">
    <location>
        <begin position="60"/>
        <end position="78"/>
    </location>
</feature>
<reference evidence="9" key="1">
    <citation type="journal article" date="2022" name="Syst. Appl. Microbiol.">
        <title>Natronocalculus amylovorans gen. nov., sp. nov., and Natranaeroarchaeum aerophilus sp. nov., dominant culturable amylolytic natronoarchaea from hypersaline soda lakes in southwestern Siberia.</title>
        <authorList>
            <person name="Sorokin D.Y."/>
            <person name="Elcheninov A.G."/>
            <person name="Khizhniak T.V."/>
            <person name="Koenen M."/>
            <person name="Bale N.J."/>
            <person name="Damste J.S.S."/>
            <person name="Kublanov I.V."/>
        </authorList>
    </citation>
    <scope>NUCLEOTIDE SEQUENCE</scope>
    <source>
        <strain evidence="9">AArc-St2</strain>
    </source>
</reference>
<dbReference type="SUPFAM" id="SSF116726">
    <property type="entry name" value="TrkA C-terminal domain-like"/>
    <property type="match status" value="2"/>
</dbReference>
<dbReference type="PANTHER" id="PTHR43652">
    <property type="entry name" value="BASIC AMINO ACID ANTIPORTER YFCC-RELATED"/>
    <property type="match status" value="1"/>
</dbReference>
<dbReference type="InterPro" id="IPR004680">
    <property type="entry name" value="Cit_transptr-like_dom"/>
</dbReference>